<dbReference type="Proteomes" id="UP000477722">
    <property type="component" value="Unassembled WGS sequence"/>
</dbReference>
<name>A0A6G4X7J5_9ACTN</name>
<accession>A0A6G4X7J5</accession>
<dbReference type="EMBL" id="JAAKZZ010000503">
    <property type="protein sequence ID" value="NGO72641.1"/>
    <property type="molecule type" value="Genomic_DNA"/>
</dbReference>
<organism evidence="1 2">
    <name type="scientific">Streptomyces boncukensis</name>
    <dbReference type="NCBI Taxonomy" id="2711219"/>
    <lineage>
        <taxon>Bacteria</taxon>
        <taxon>Bacillati</taxon>
        <taxon>Actinomycetota</taxon>
        <taxon>Actinomycetes</taxon>
        <taxon>Kitasatosporales</taxon>
        <taxon>Streptomycetaceae</taxon>
        <taxon>Streptomyces</taxon>
    </lineage>
</organism>
<keyword evidence="2" id="KW-1185">Reference proteome</keyword>
<dbReference type="RefSeq" id="WP_165302319.1">
    <property type="nucleotide sequence ID" value="NZ_JAAKZZ010000503.1"/>
</dbReference>
<evidence type="ECO:0000313" key="2">
    <source>
        <dbReference type="Proteomes" id="UP000477722"/>
    </source>
</evidence>
<sequence>MRKRTAHARFSKVLDHVWVIGGIDEAGVDLAATTVATPTRLRLEAGTDDARPASCTYDLTGRSRTYAVDTKKADCNITYRRATAELPVTVKEIPSINRD</sequence>
<gene>
    <name evidence="1" type="ORF">G5C65_30670</name>
</gene>
<comment type="caution">
    <text evidence="1">The sequence shown here is derived from an EMBL/GenBank/DDBJ whole genome shotgun (WGS) entry which is preliminary data.</text>
</comment>
<proteinExistence type="predicted"/>
<reference evidence="1 2" key="1">
    <citation type="submission" date="2020-02" db="EMBL/GenBank/DDBJ databases">
        <title>Whole-genome analyses of novel actinobacteria.</title>
        <authorList>
            <person name="Sahin N."/>
            <person name="Tatar D."/>
        </authorList>
    </citation>
    <scope>NUCLEOTIDE SEQUENCE [LARGE SCALE GENOMIC DNA]</scope>
    <source>
        <strain evidence="1 2">SB3404</strain>
    </source>
</reference>
<dbReference type="AlphaFoldDB" id="A0A6G4X7J5"/>
<protein>
    <submittedName>
        <fullName evidence="1">Uncharacterized protein</fullName>
    </submittedName>
</protein>
<evidence type="ECO:0000313" key="1">
    <source>
        <dbReference type="EMBL" id="NGO72641.1"/>
    </source>
</evidence>